<keyword evidence="3" id="KW-1185">Reference proteome</keyword>
<sequence>MIIKNGTVYDPINEIEGEKIDIFVKNGKIVEEADGKEIDASGLIVLPGGVDIHSHISGSKVNSGRSFRPEDHRKDVVQKTDITRSGVGYTVPSTFLTGYRYAKLGYTTVMEAAMAPLGARHTHEELNDIPILDKGIFTLMSNNHFVLKYVDEPEKLKNFVGWLLKATKGFAVKLVNPGGVMNWKWGKDVDSLDDQVENYGVTSKEIIISLAKVNDELGLPHSIHVHCNNLGNPGNKETLVETAGMFLESLGSPGNYENTVEAGKSVKNRLHLAHIQFNSYGGESWADLSSGAEDVAKVINQNDNISCDLGQVIFDDATTMTADGPWQHRLYKLSGNKWNNHDVENEAGSGIVPYRFKKKHPANAVQWTIGLEAALLVNDPWKVFLTTDHPNAGPFYYYPKVISWLMSEKLRDQTLNEASKAASSRSGLGGIEREYSLYEIVIITRAGTARRLGLENKGHLGVGGDADIAIYDFDENDIEGSFSKAKYVIKDGEIVVKDGKIVKDKKGKTIWVKPPGEMTDEMKEEFSKYYTVELENYPVSEMYIPNQEVIVCE</sequence>
<dbReference type="PATRIC" id="fig|1698276.3.peg.637"/>
<dbReference type="EMBL" id="LHYA01000007">
    <property type="protein sequence ID" value="KXB04051.1"/>
    <property type="molecule type" value="Genomic_DNA"/>
</dbReference>
<dbReference type="InterPro" id="IPR012027">
    <property type="entry name" value="Formylmethanofuran_DH_asu"/>
</dbReference>
<dbReference type="SUPFAM" id="SSF51556">
    <property type="entry name" value="Metallo-dependent hydrolases"/>
    <property type="match status" value="1"/>
</dbReference>
<evidence type="ECO:0000259" key="1">
    <source>
        <dbReference type="Pfam" id="PF07969"/>
    </source>
</evidence>
<dbReference type="PANTHER" id="PTHR11647">
    <property type="entry name" value="HYDRANTOINASE/DIHYDROPYRIMIDINASE FAMILY MEMBER"/>
    <property type="match status" value="1"/>
</dbReference>
<dbReference type="Gene3D" id="2.30.40.10">
    <property type="entry name" value="Urease, subunit C, domain 1"/>
    <property type="match status" value="1"/>
</dbReference>
<reference evidence="2 3" key="1">
    <citation type="journal article" date="2016" name="Sci. Rep.">
        <title>Metabolic traits of an uncultured archaeal lineage -MSBL1- from brine pools of the Red Sea.</title>
        <authorList>
            <person name="Mwirichia R."/>
            <person name="Alam I."/>
            <person name="Rashid M."/>
            <person name="Vinu M."/>
            <person name="Ba-Alawi W."/>
            <person name="Anthony Kamau A."/>
            <person name="Kamanda Ngugi D."/>
            <person name="Goker M."/>
            <person name="Klenk H.P."/>
            <person name="Bajic V."/>
            <person name="Stingl U."/>
        </authorList>
    </citation>
    <scope>NUCLEOTIDE SEQUENCE [LARGE SCALE GENOMIC DNA]</scope>
    <source>
        <strain evidence="2">SCGC-AAA261G05</strain>
    </source>
</reference>
<dbReference type="Pfam" id="PF07969">
    <property type="entry name" value="Amidohydro_3"/>
    <property type="match status" value="1"/>
</dbReference>
<dbReference type="NCBIfam" id="TIGR03121">
    <property type="entry name" value="one_C_dehyd_A"/>
    <property type="match status" value="1"/>
</dbReference>
<dbReference type="InterPro" id="IPR013108">
    <property type="entry name" value="Amidohydro_3"/>
</dbReference>
<protein>
    <recommendedName>
        <fullName evidence="1">Amidohydrolase 3 domain-containing protein</fullName>
    </recommendedName>
</protein>
<dbReference type="InterPro" id="IPR050378">
    <property type="entry name" value="Metallo-dep_Hydrolases_sf"/>
</dbReference>
<accession>A0A133VC72</accession>
<dbReference type="InterPro" id="IPR011059">
    <property type="entry name" value="Metal-dep_hydrolase_composite"/>
</dbReference>
<gene>
    <name evidence="2" type="ORF">AKJ47_00960</name>
</gene>
<comment type="caution">
    <text evidence="2">The sequence shown here is derived from an EMBL/GenBank/DDBJ whole genome shotgun (WGS) entry which is preliminary data.</text>
</comment>
<dbReference type="SUPFAM" id="SSF51338">
    <property type="entry name" value="Composite domain of metallo-dependent hydrolases"/>
    <property type="match status" value="2"/>
</dbReference>
<proteinExistence type="predicted"/>
<dbReference type="PANTHER" id="PTHR11647:SF1">
    <property type="entry name" value="COLLAPSIN RESPONSE MEDIATOR PROTEIN"/>
    <property type="match status" value="1"/>
</dbReference>
<evidence type="ECO:0000313" key="2">
    <source>
        <dbReference type="EMBL" id="KXB04051.1"/>
    </source>
</evidence>
<dbReference type="InterPro" id="IPR032466">
    <property type="entry name" value="Metal_Hydrolase"/>
</dbReference>
<dbReference type="AlphaFoldDB" id="A0A133VC72"/>
<evidence type="ECO:0000313" key="3">
    <source>
        <dbReference type="Proteomes" id="UP000070405"/>
    </source>
</evidence>
<organism evidence="2 3">
    <name type="scientific">candidate division MSBL1 archaeon SCGC-AAA261G05</name>
    <dbReference type="NCBI Taxonomy" id="1698276"/>
    <lineage>
        <taxon>Archaea</taxon>
        <taxon>Methanobacteriati</taxon>
        <taxon>Methanobacteriota</taxon>
        <taxon>candidate division MSBL1</taxon>
    </lineage>
</organism>
<dbReference type="Proteomes" id="UP000070405">
    <property type="component" value="Unassembled WGS sequence"/>
</dbReference>
<name>A0A133VC72_9EURY</name>
<dbReference type="PIRSF" id="PIRSF006453">
    <property type="entry name" value="FwdA"/>
    <property type="match status" value="1"/>
</dbReference>
<dbReference type="GO" id="GO:0016810">
    <property type="term" value="F:hydrolase activity, acting on carbon-nitrogen (but not peptide) bonds"/>
    <property type="evidence" value="ECO:0007669"/>
    <property type="project" value="InterPro"/>
</dbReference>
<feature type="domain" description="Amidohydrolase 3" evidence="1">
    <location>
        <begin position="36"/>
        <end position="496"/>
    </location>
</feature>